<name>A0AAW4YDX2_STAAU</name>
<accession>A0AAW4YDX2</accession>
<dbReference type="GO" id="GO:0016887">
    <property type="term" value="F:ATP hydrolysis activity"/>
    <property type="evidence" value="ECO:0007669"/>
    <property type="project" value="InterPro"/>
</dbReference>
<sequence length="43" mass="4639">MLLEIKDLVYEASDRVILNHINLKVDKGETIAIIGPSGSGKST</sequence>
<dbReference type="InterPro" id="IPR003439">
    <property type="entry name" value="ABC_transporter-like_ATP-bd"/>
</dbReference>
<feature type="non-terminal residue" evidence="2">
    <location>
        <position position="43"/>
    </location>
</feature>
<keyword evidence="2" id="KW-0547">Nucleotide-binding</keyword>
<dbReference type="SUPFAM" id="SSF52540">
    <property type="entry name" value="P-loop containing nucleoside triphosphate hydrolases"/>
    <property type="match status" value="1"/>
</dbReference>
<feature type="domain" description="ABC transporter" evidence="1">
    <location>
        <begin position="18"/>
        <end position="43"/>
    </location>
</feature>
<protein>
    <submittedName>
        <fullName evidence="2">ATP-binding cassette domain-containing protein</fullName>
    </submittedName>
</protein>
<dbReference type="Proteomes" id="UP001200271">
    <property type="component" value="Unassembled WGS sequence"/>
</dbReference>
<keyword evidence="2" id="KW-0067">ATP-binding</keyword>
<gene>
    <name evidence="2" type="ORF">LB359_18325</name>
</gene>
<dbReference type="GO" id="GO:0005524">
    <property type="term" value="F:ATP binding"/>
    <property type="evidence" value="ECO:0007669"/>
    <property type="project" value="UniProtKB-KW"/>
</dbReference>
<dbReference type="Pfam" id="PF00005">
    <property type="entry name" value="ABC_tran"/>
    <property type="match status" value="1"/>
</dbReference>
<dbReference type="InterPro" id="IPR027417">
    <property type="entry name" value="P-loop_NTPase"/>
</dbReference>
<reference evidence="2" key="2">
    <citation type="submission" date="2023-08" db="EMBL/GenBank/DDBJ databases">
        <authorList>
            <person name="Zhao H."/>
            <person name="Wang X."/>
        </authorList>
    </citation>
    <scope>NUCLEOTIDE SEQUENCE</scope>
    <source>
        <strain evidence="2">NC-4</strain>
    </source>
</reference>
<evidence type="ECO:0000313" key="3">
    <source>
        <dbReference type="Proteomes" id="UP001200271"/>
    </source>
</evidence>
<organism evidence="2 3">
    <name type="scientific">Staphylococcus aureus</name>
    <dbReference type="NCBI Taxonomy" id="1280"/>
    <lineage>
        <taxon>Bacteria</taxon>
        <taxon>Bacillati</taxon>
        <taxon>Bacillota</taxon>
        <taxon>Bacilli</taxon>
        <taxon>Bacillales</taxon>
        <taxon>Staphylococcaceae</taxon>
        <taxon>Staphylococcus</taxon>
    </lineage>
</organism>
<evidence type="ECO:0000259" key="1">
    <source>
        <dbReference type="Pfam" id="PF00005"/>
    </source>
</evidence>
<dbReference type="EMBL" id="JAIUEN010000611">
    <property type="protein sequence ID" value="MCE3364181.1"/>
    <property type="molecule type" value="Genomic_DNA"/>
</dbReference>
<evidence type="ECO:0000313" key="2">
    <source>
        <dbReference type="EMBL" id="MCE3364181.1"/>
    </source>
</evidence>
<dbReference type="Gene3D" id="3.40.50.300">
    <property type="entry name" value="P-loop containing nucleotide triphosphate hydrolases"/>
    <property type="match status" value="1"/>
</dbReference>
<comment type="caution">
    <text evidence="2">The sequence shown here is derived from an EMBL/GenBank/DDBJ whole genome shotgun (WGS) entry which is preliminary data.</text>
</comment>
<proteinExistence type="predicted"/>
<reference evidence="2" key="1">
    <citation type="journal article" date="2021" name="Front Med (Lausanne)">
        <title>The Prevalence and Determinants of Fusidic Acid Resistance Among Methicillin-Resistant Staphylococcus aureus Clinical Isolates in China.</title>
        <authorList>
            <person name="Zhao H."/>
            <person name="Wang X."/>
            <person name="Wang B."/>
            <person name="Xu Y."/>
            <person name="Rao L."/>
            <person name="Wan B."/>
            <person name="Guo Y."/>
            <person name="Wu X."/>
            <person name="Yu J."/>
            <person name="Chen L."/>
            <person name="Li M."/>
            <person name="Yu F."/>
        </authorList>
    </citation>
    <scope>NUCLEOTIDE SEQUENCE</scope>
    <source>
        <strain evidence="2">NC-4</strain>
    </source>
</reference>
<dbReference type="RefSeq" id="WP_233241251.1">
    <property type="nucleotide sequence ID" value="NZ_JASGBE010000223.1"/>
</dbReference>
<dbReference type="AlphaFoldDB" id="A0AAW4YDX2"/>